<gene>
    <name evidence="2" type="ORF">YBN1229_v1_0962</name>
</gene>
<feature type="region of interest" description="Disordered" evidence="1">
    <location>
        <begin position="63"/>
        <end position="98"/>
    </location>
</feature>
<evidence type="ECO:0000313" key="3">
    <source>
        <dbReference type="Proteomes" id="UP000033187"/>
    </source>
</evidence>
<dbReference type="Proteomes" id="UP000033187">
    <property type="component" value="Chromosome 1"/>
</dbReference>
<dbReference type="KEGG" id="fiy:BN1229_v1_0962"/>
<organism evidence="2 3">
    <name type="scientific">Candidatus Filomicrobium marinum</name>
    <dbReference type="NCBI Taxonomy" id="1608628"/>
    <lineage>
        <taxon>Bacteria</taxon>
        <taxon>Pseudomonadati</taxon>
        <taxon>Pseudomonadota</taxon>
        <taxon>Alphaproteobacteria</taxon>
        <taxon>Hyphomicrobiales</taxon>
        <taxon>Hyphomicrobiaceae</taxon>
        <taxon>Filomicrobium</taxon>
    </lineage>
</organism>
<name>A0A0D6JC21_9HYPH</name>
<reference evidence="3" key="1">
    <citation type="submission" date="2015-02" db="EMBL/GenBank/DDBJ databases">
        <authorList>
            <person name="Chooi Y.-H."/>
        </authorList>
    </citation>
    <scope>NUCLEOTIDE SEQUENCE [LARGE SCALE GENOMIC DNA]</scope>
    <source>
        <strain evidence="3">strain Y</strain>
    </source>
</reference>
<evidence type="ECO:0000313" key="2">
    <source>
        <dbReference type="EMBL" id="CPR16785.1"/>
    </source>
</evidence>
<accession>A0A0D6JC21</accession>
<dbReference type="KEGG" id="fil:BN1229_v1_0959"/>
<dbReference type="EMBL" id="LN829119">
    <property type="protein sequence ID" value="CPR16785.1"/>
    <property type="molecule type" value="Genomic_DNA"/>
</dbReference>
<keyword evidence="3" id="KW-1185">Reference proteome</keyword>
<dbReference type="AlphaFoldDB" id="A0A0D6JC21"/>
<sequence length="154" mass="16600">MSHTDRLCGKTLAALRAPTGENPQATLSKHPLAETVAALANQPARLICAFHVLVSTTSSRLRAQKGASQPKNLIDSASAAAKAERLHKRPRRAEGGNWPLIGVAPAKVNRHDDGKCRYAPRQTLDSMRPNSDHPATSHSAITYNHEVISNITTD</sequence>
<proteinExistence type="predicted"/>
<protein>
    <submittedName>
        <fullName evidence="2">Uncharacterized protein</fullName>
    </submittedName>
</protein>
<evidence type="ECO:0000256" key="1">
    <source>
        <dbReference type="SAM" id="MobiDB-lite"/>
    </source>
</evidence>